<evidence type="ECO:0000259" key="5">
    <source>
        <dbReference type="PROSITE" id="PS50949"/>
    </source>
</evidence>
<keyword evidence="7" id="KW-1185">Reference proteome</keyword>
<dbReference type="Pfam" id="PF00392">
    <property type="entry name" value="GntR"/>
    <property type="match status" value="1"/>
</dbReference>
<keyword evidence="2" id="KW-0238">DNA-binding</keyword>
<gene>
    <name evidence="6" type="ORF">FPY71_17955</name>
</gene>
<evidence type="ECO:0000256" key="4">
    <source>
        <dbReference type="SAM" id="MobiDB-lite"/>
    </source>
</evidence>
<dbReference type="Gene3D" id="1.20.120.530">
    <property type="entry name" value="GntR ligand-binding domain-like"/>
    <property type="match status" value="1"/>
</dbReference>
<dbReference type="InterPro" id="IPR008920">
    <property type="entry name" value="TF_FadR/GntR_C"/>
</dbReference>
<keyword evidence="3" id="KW-0804">Transcription</keyword>
<dbReference type="AlphaFoldDB" id="A0A5B0DQN4"/>
<protein>
    <submittedName>
        <fullName evidence="6">FadR family transcriptional regulator</fullName>
    </submittedName>
</protein>
<dbReference type="CDD" id="cd07377">
    <property type="entry name" value="WHTH_GntR"/>
    <property type="match status" value="1"/>
</dbReference>
<organism evidence="6 7">
    <name type="scientific">Aureimonas fodinaquatilis</name>
    <dbReference type="NCBI Taxonomy" id="2565783"/>
    <lineage>
        <taxon>Bacteria</taxon>
        <taxon>Pseudomonadati</taxon>
        <taxon>Pseudomonadota</taxon>
        <taxon>Alphaproteobacteria</taxon>
        <taxon>Hyphomicrobiales</taxon>
        <taxon>Aurantimonadaceae</taxon>
        <taxon>Aureimonas</taxon>
    </lineage>
</organism>
<dbReference type="InterPro" id="IPR000524">
    <property type="entry name" value="Tscrpt_reg_HTH_GntR"/>
</dbReference>
<accession>A0A5B0DQN4</accession>
<sequence length="252" mass="28063">MDEDGSNSDVALERLRHYLQNSKVPADGKLPTERQFAELFGVGRRAVRRALEALEAEGVLSRRQGAGTFFGGQGALLETGLVDVSRTDFIEIMEVRLRLEPQLAQLAALRAKPEHVARMRALAVKIGQLTDFDERELWDGQLHRSIALAAGNRLFLSLFDAVNRIRQDEAWRAVRERARNTNRSGDVTTEQHLHIVDCIARRDPVSAGEAMSSHLLILQESLMRQTSLDGAVGPVEKDSEDPGFLNNGAFKR</sequence>
<dbReference type="Proteomes" id="UP000324738">
    <property type="component" value="Unassembled WGS sequence"/>
</dbReference>
<keyword evidence="1" id="KW-0805">Transcription regulation</keyword>
<evidence type="ECO:0000256" key="3">
    <source>
        <dbReference type="ARBA" id="ARBA00023163"/>
    </source>
</evidence>
<dbReference type="PROSITE" id="PS50949">
    <property type="entry name" value="HTH_GNTR"/>
    <property type="match status" value="1"/>
</dbReference>
<dbReference type="OrthoDB" id="284307at2"/>
<reference evidence="6 7" key="1">
    <citation type="submission" date="2019-08" db="EMBL/GenBank/DDBJ databases">
        <title>Aureimonas fodiniaquatilis sp. nov., isolated from a coal mine wastewater.</title>
        <authorList>
            <person name="Kim W."/>
        </authorList>
    </citation>
    <scope>NUCLEOTIDE SEQUENCE [LARGE SCALE GENOMIC DNA]</scope>
    <source>
        <strain evidence="6 7">CAU 1482</strain>
    </source>
</reference>
<dbReference type="SMART" id="SM00895">
    <property type="entry name" value="FCD"/>
    <property type="match status" value="1"/>
</dbReference>
<dbReference type="InterPro" id="IPR036390">
    <property type="entry name" value="WH_DNA-bd_sf"/>
</dbReference>
<dbReference type="InterPro" id="IPR036388">
    <property type="entry name" value="WH-like_DNA-bd_sf"/>
</dbReference>
<dbReference type="Pfam" id="PF07729">
    <property type="entry name" value="FCD"/>
    <property type="match status" value="1"/>
</dbReference>
<evidence type="ECO:0000313" key="7">
    <source>
        <dbReference type="Proteomes" id="UP000324738"/>
    </source>
</evidence>
<dbReference type="Gene3D" id="1.10.10.10">
    <property type="entry name" value="Winged helix-like DNA-binding domain superfamily/Winged helix DNA-binding domain"/>
    <property type="match status" value="1"/>
</dbReference>
<dbReference type="SUPFAM" id="SSF46785">
    <property type="entry name" value="Winged helix' DNA-binding domain"/>
    <property type="match status" value="1"/>
</dbReference>
<dbReference type="SMART" id="SM00345">
    <property type="entry name" value="HTH_GNTR"/>
    <property type="match status" value="1"/>
</dbReference>
<dbReference type="PRINTS" id="PR00035">
    <property type="entry name" value="HTHGNTR"/>
</dbReference>
<comment type="caution">
    <text evidence="6">The sequence shown here is derived from an EMBL/GenBank/DDBJ whole genome shotgun (WGS) entry which is preliminary data.</text>
</comment>
<dbReference type="PANTHER" id="PTHR43537:SF5">
    <property type="entry name" value="UXU OPERON TRANSCRIPTIONAL REGULATOR"/>
    <property type="match status" value="1"/>
</dbReference>
<evidence type="ECO:0000256" key="2">
    <source>
        <dbReference type="ARBA" id="ARBA00023125"/>
    </source>
</evidence>
<proteinExistence type="predicted"/>
<dbReference type="InterPro" id="IPR011711">
    <property type="entry name" value="GntR_C"/>
</dbReference>
<dbReference type="SUPFAM" id="SSF48008">
    <property type="entry name" value="GntR ligand-binding domain-like"/>
    <property type="match status" value="1"/>
</dbReference>
<feature type="region of interest" description="Disordered" evidence="4">
    <location>
        <begin position="232"/>
        <end position="252"/>
    </location>
</feature>
<dbReference type="PANTHER" id="PTHR43537">
    <property type="entry name" value="TRANSCRIPTIONAL REGULATOR, GNTR FAMILY"/>
    <property type="match status" value="1"/>
</dbReference>
<feature type="domain" description="HTH gntR-type" evidence="5">
    <location>
        <begin position="5"/>
        <end position="73"/>
    </location>
</feature>
<dbReference type="EMBL" id="VTWH01000006">
    <property type="protein sequence ID" value="KAA0968285.1"/>
    <property type="molecule type" value="Genomic_DNA"/>
</dbReference>
<name>A0A5B0DQN4_9HYPH</name>
<evidence type="ECO:0000256" key="1">
    <source>
        <dbReference type="ARBA" id="ARBA00023015"/>
    </source>
</evidence>
<evidence type="ECO:0000313" key="6">
    <source>
        <dbReference type="EMBL" id="KAA0968285.1"/>
    </source>
</evidence>
<dbReference type="GO" id="GO:0003700">
    <property type="term" value="F:DNA-binding transcription factor activity"/>
    <property type="evidence" value="ECO:0007669"/>
    <property type="project" value="InterPro"/>
</dbReference>
<dbReference type="GO" id="GO:0003677">
    <property type="term" value="F:DNA binding"/>
    <property type="evidence" value="ECO:0007669"/>
    <property type="project" value="UniProtKB-KW"/>
</dbReference>